<evidence type="ECO:0000256" key="3">
    <source>
        <dbReference type="ARBA" id="ARBA00022475"/>
    </source>
</evidence>
<feature type="compositionally biased region" description="Basic and acidic residues" evidence="7">
    <location>
        <begin position="404"/>
        <end position="417"/>
    </location>
</feature>
<feature type="transmembrane region" description="Helical" evidence="8">
    <location>
        <begin position="222"/>
        <end position="246"/>
    </location>
</feature>
<feature type="transmembrane region" description="Helical" evidence="8">
    <location>
        <begin position="311"/>
        <end position="334"/>
    </location>
</feature>
<evidence type="ECO:0000256" key="6">
    <source>
        <dbReference type="ARBA" id="ARBA00023136"/>
    </source>
</evidence>
<evidence type="ECO:0000256" key="8">
    <source>
        <dbReference type="SAM" id="Phobius"/>
    </source>
</evidence>
<keyword evidence="5 8" id="KW-1133">Transmembrane helix</keyword>
<dbReference type="AlphaFoldDB" id="A0A953SD44"/>
<feature type="domain" description="Major facilitator superfamily (MFS) profile" evidence="9">
    <location>
        <begin position="1"/>
        <end position="400"/>
    </location>
</feature>
<proteinExistence type="predicted"/>
<dbReference type="Pfam" id="PF05977">
    <property type="entry name" value="MFS_3"/>
    <property type="match status" value="1"/>
</dbReference>
<keyword evidence="4 8" id="KW-0812">Transmembrane</keyword>
<gene>
    <name evidence="10" type="ORF">K8I29_17315</name>
</gene>
<dbReference type="PROSITE" id="PS50850">
    <property type="entry name" value="MFS"/>
    <property type="match status" value="1"/>
</dbReference>
<keyword evidence="6 8" id="KW-0472">Membrane</keyword>
<evidence type="ECO:0000256" key="4">
    <source>
        <dbReference type="ARBA" id="ARBA00022692"/>
    </source>
</evidence>
<sequence>MQTPQRFSALYTRDFRLFWFGQVISLSGTWMHSVAQSWLVYSLTKSPLYLGIIASVSSLPILAFTLVGGIVADKYPKRTILIITQVLSVLPALALGILTEGRMITIWHVGIIAAFLGAINAFDVPARQSFLAEVVSKGDITNAIALNSAAFNGARVIGPVIAGFIITHFGLPACFFLNAASFMAVILALWKVEAKGSAEIPVGGFTKGIADGWRFVKGERPILCIMALISLFSLFGIPHITLLPILAGEILKVGAKGLSLLVASAGAGSFVAALTIAFRGEVQRKDLFIPLSGIVFSFSLLALAFSRDFLLSLLLILLAGWGVVSCLATSNSFIQHRVPDALRGRVMSLYILVFLGFAPLGNSVVGLAAEAIGATASLKFFAFICISGSILFYKAFRGATRDEEEGHHAHRESDRQEAAALPVQEDRRNE</sequence>
<dbReference type="EMBL" id="JAIOIV010000132">
    <property type="protein sequence ID" value="MBZ0157960.1"/>
    <property type="molecule type" value="Genomic_DNA"/>
</dbReference>
<comment type="subcellular location">
    <subcellularLocation>
        <location evidence="1">Cell membrane</location>
        <topology evidence="1">Multi-pass membrane protein</topology>
    </subcellularLocation>
</comment>
<evidence type="ECO:0000256" key="7">
    <source>
        <dbReference type="SAM" id="MobiDB-lite"/>
    </source>
</evidence>
<dbReference type="InterPro" id="IPR020846">
    <property type="entry name" value="MFS_dom"/>
</dbReference>
<feature type="transmembrane region" description="Helical" evidence="8">
    <location>
        <begin position="79"/>
        <end position="98"/>
    </location>
</feature>
<evidence type="ECO:0000256" key="1">
    <source>
        <dbReference type="ARBA" id="ARBA00004651"/>
    </source>
</evidence>
<dbReference type="PANTHER" id="PTHR23513">
    <property type="entry name" value="INTEGRAL MEMBRANE EFFLUX PROTEIN-RELATED"/>
    <property type="match status" value="1"/>
</dbReference>
<feature type="region of interest" description="Disordered" evidence="7">
    <location>
        <begin position="404"/>
        <end position="430"/>
    </location>
</feature>
<accession>A0A953SD44</accession>
<dbReference type="CDD" id="cd06173">
    <property type="entry name" value="MFS_MefA_like"/>
    <property type="match status" value="1"/>
</dbReference>
<feature type="transmembrane region" description="Helical" evidence="8">
    <location>
        <begin position="371"/>
        <end position="393"/>
    </location>
</feature>
<evidence type="ECO:0000256" key="5">
    <source>
        <dbReference type="ARBA" id="ARBA00022989"/>
    </source>
</evidence>
<dbReference type="GO" id="GO:0022857">
    <property type="term" value="F:transmembrane transporter activity"/>
    <property type="evidence" value="ECO:0007669"/>
    <property type="project" value="InterPro"/>
</dbReference>
<keyword evidence="2" id="KW-0813">Transport</keyword>
<dbReference type="SUPFAM" id="SSF103473">
    <property type="entry name" value="MFS general substrate transporter"/>
    <property type="match status" value="1"/>
</dbReference>
<dbReference type="GO" id="GO:0005886">
    <property type="term" value="C:plasma membrane"/>
    <property type="evidence" value="ECO:0007669"/>
    <property type="project" value="UniProtKB-SubCell"/>
</dbReference>
<comment type="caution">
    <text evidence="10">The sequence shown here is derived from an EMBL/GenBank/DDBJ whole genome shotgun (WGS) entry which is preliminary data.</text>
</comment>
<protein>
    <submittedName>
        <fullName evidence="10">MFS transporter</fullName>
    </submittedName>
</protein>
<evidence type="ECO:0000313" key="10">
    <source>
        <dbReference type="EMBL" id="MBZ0157960.1"/>
    </source>
</evidence>
<name>A0A953SD44_9BACT</name>
<dbReference type="PANTHER" id="PTHR23513:SF11">
    <property type="entry name" value="STAPHYLOFERRIN A TRANSPORTER"/>
    <property type="match status" value="1"/>
</dbReference>
<reference evidence="10" key="1">
    <citation type="journal article" date="2021" name="bioRxiv">
        <title>Unraveling nitrogen, sulfur and carbon metabolic pathways and microbial community transcriptional responses to substrate deprivation and toxicity stresses in a bioreactor mimicking anoxic brackish coastal sediment conditions.</title>
        <authorList>
            <person name="Martins P.D."/>
            <person name="Echeveste M.J."/>
            <person name="Arshad A."/>
            <person name="Kurth J."/>
            <person name="Ouboter H."/>
            <person name="Jetten M.S.M."/>
            <person name="Welte C.U."/>
        </authorList>
    </citation>
    <scope>NUCLEOTIDE SEQUENCE</scope>
    <source>
        <strain evidence="10">MAG_39</strain>
    </source>
</reference>
<organism evidence="10 11">
    <name type="scientific">Candidatus Nitrobium versatile</name>
    <dbReference type="NCBI Taxonomy" id="2884831"/>
    <lineage>
        <taxon>Bacteria</taxon>
        <taxon>Pseudomonadati</taxon>
        <taxon>Nitrospirota</taxon>
        <taxon>Nitrospiria</taxon>
        <taxon>Nitrospirales</taxon>
        <taxon>Nitrospiraceae</taxon>
        <taxon>Candidatus Nitrobium</taxon>
    </lineage>
</organism>
<reference evidence="10" key="2">
    <citation type="submission" date="2021-08" db="EMBL/GenBank/DDBJ databases">
        <authorList>
            <person name="Dalcin Martins P."/>
        </authorList>
    </citation>
    <scope>NUCLEOTIDE SEQUENCE</scope>
    <source>
        <strain evidence="10">MAG_39</strain>
    </source>
</reference>
<feature type="transmembrane region" description="Helical" evidence="8">
    <location>
        <begin position="170"/>
        <end position="190"/>
    </location>
</feature>
<evidence type="ECO:0000259" key="9">
    <source>
        <dbReference type="PROSITE" id="PS50850"/>
    </source>
</evidence>
<feature type="transmembrane region" description="Helical" evidence="8">
    <location>
        <begin position="47"/>
        <end position="72"/>
    </location>
</feature>
<feature type="transmembrane region" description="Helical" evidence="8">
    <location>
        <begin position="258"/>
        <end position="278"/>
    </location>
</feature>
<dbReference type="Proteomes" id="UP000705867">
    <property type="component" value="Unassembled WGS sequence"/>
</dbReference>
<dbReference type="Gene3D" id="1.20.1250.20">
    <property type="entry name" value="MFS general substrate transporter like domains"/>
    <property type="match status" value="1"/>
</dbReference>
<feature type="transmembrane region" description="Helical" evidence="8">
    <location>
        <begin position="104"/>
        <end position="122"/>
    </location>
</feature>
<evidence type="ECO:0000256" key="2">
    <source>
        <dbReference type="ARBA" id="ARBA00022448"/>
    </source>
</evidence>
<feature type="transmembrane region" description="Helical" evidence="8">
    <location>
        <begin position="346"/>
        <end position="365"/>
    </location>
</feature>
<dbReference type="InterPro" id="IPR010290">
    <property type="entry name" value="TM_effector"/>
</dbReference>
<evidence type="ECO:0000313" key="11">
    <source>
        <dbReference type="Proteomes" id="UP000705867"/>
    </source>
</evidence>
<feature type="transmembrane region" description="Helical" evidence="8">
    <location>
        <begin position="287"/>
        <end position="305"/>
    </location>
</feature>
<feature type="transmembrane region" description="Helical" evidence="8">
    <location>
        <begin position="17"/>
        <end position="41"/>
    </location>
</feature>
<keyword evidence="3" id="KW-1003">Cell membrane</keyword>
<dbReference type="InterPro" id="IPR036259">
    <property type="entry name" value="MFS_trans_sf"/>
</dbReference>
<feature type="transmembrane region" description="Helical" evidence="8">
    <location>
        <begin position="143"/>
        <end position="164"/>
    </location>
</feature>